<dbReference type="KEGG" id="ago:AGOS_ADR315W"/>
<dbReference type="eggNOG" id="KOG0938">
    <property type="taxonomic scope" value="Eukaryota"/>
</dbReference>
<dbReference type="Proteomes" id="UP000000591">
    <property type="component" value="Chromosome IV"/>
</dbReference>
<dbReference type="InterPro" id="IPR011012">
    <property type="entry name" value="Longin-like_dom_sf"/>
</dbReference>
<keyword evidence="7" id="KW-0968">Cytoplasmic vesicle</keyword>
<proteinExistence type="inferred from homology"/>
<keyword evidence="5" id="KW-0472">Membrane</keyword>
<keyword evidence="12" id="KW-1185">Reference proteome</keyword>
<keyword evidence="6" id="KW-0168">Coated pit</keyword>
<evidence type="ECO:0000256" key="4">
    <source>
        <dbReference type="ARBA" id="ARBA00022927"/>
    </source>
</evidence>
<keyword evidence="2 9" id="KW-0813">Transport</keyword>
<evidence type="ECO:0000256" key="2">
    <source>
        <dbReference type="ARBA" id="ARBA00022448"/>
    </source>
</evidence>
<evidence type="ECO:0000256" key="6">
    <source>
        <dbReference type="ARBA" id="ARBA00023176"/>
    </source>
</evidence>
<evidence type="ECO:0000313" key="11">
    <source>
        <dbReference type="EMBL" id="AAS52235.2"/>
    </source>
</evidence>
<dbReference type="GO" id="GO:0006886">
    <property type="term" value="P:intracellular protein transport"/>
    <property type="evidence" value="ECO:0007669"/>
    <property type="project" value="UniProtKB-UniRule"/>
</dbReference>
<dbReference type="OMA" id="VWKIPRI"/>
<reference evidence="12" key="2">
    <citation type="journal article" date="2013" name="G3 (Bethesda)">
        <title>Genomes of Ashbya fungi isolated from insects reveal four mating-type loci, numerous translocations, lack of transposons, and distinct gene duplications.</title>
        <authorList>
            <person name="Dietrich F.S."/>
            <person name="Voegeli S."/>
            <person name="Kuo S."/>
            <person name="Philippsen P."/>
        </authorList>
    </citation>
    <scope>GENOME REANNOTATION</scope>
    <source>
        <strain evidence="12">ATCC 10895 / CBS 109.51 / FGSC 9923 / NRRL Y-1056</strain>
    </source>
</reference>
<keyword evidence="3" id="KW-0254">Endocytosis</keyword>
<comment type="subcellular location">
    <subcellularLocation>
        <location evidence="1">Cytoplasmic vesicle membrane</location>
    </subcellularLocation>
    <subcellularLocation>
        <location evidence="8">Membrane</location>
        <location evidence="8">Coated pit</location>
    </subcellularLocation>
</comment>
<dbReference type="GO" id="GO:0035615">
    <property type="term" value="F:clathrin adaptor activity"/>
    <property type="evidence" value="ECO:0000318"/>
    <property type="project" value="GO_Central"/>
</dbReference>
<keyword evidence="4 9" id="KW-0653">Protein transport</keyword>
<evidence type="ECO:0000256" key="5">
    <source>
        <dbReference type="ARBA" id="ARBA00023136"/>
    </source>
</evidence>
<dbReference type="InterPro" id="IPR028565">
    <property type="entry name" value="MHD"/>
</dbReference>
<evidence type="ECO:0000313" key="12">
    <source>
        <dbReference type="Proteomes" id="UP000000591"/>
    </source>
</evidence>
<gene>
    <name evidence="11" type="ORF">AGOS_ADR315W</name>
</gene>
<evidence type="ECO:0000259" key="10">
    <source>
        <dbReference type="PROSITE" id="PS51072"/>
    </source>
</evidence>
<dbReference type="OrthoDB" id="10259133at2759"/>
<dbReference type="PROSITE" id="PS51072">
    <property type="entry name" value="MHD"/>
    <property type="match status" value="1"/>
</dbReference>
<dbReference type="FunCoup" id="Q759G1">
    <property type="interactions" value="185"/>
</dbReference>
<evidence type="ECO:0000256" key="7">
    <source>
        <dbReference type="ARBA" id="ARBA00023329"/>
    </source>
</evidence>
<dbReference type="PRINTS" id="PR00314">
    <property type="entry name" value="CLATHRINADPT"/>
</dbReference>
<dbReference type="InParanoid" id="Q759G1"/>
<sequence>MIDAFFVFAPRGSLIVSKLISGEAKESLSEVFRLQVINGLEIRSPVLTLGSTTFQHIRTSGGLWMVVVVRGNADSAAIWEFLYHMNKLLDAYAINTEEALLDDFMLCYELLDVVLDSGLPQDTELSHIVPLLSRKPATGESASGDDFLNSARLRRTGTKNVSVETLDHFSRDVCPWRGEGIKYKKNEVYLDVIEKLSLLVNRDGTILKAYVDGTVQCTAHLSGMPLCHFGFNDSQSLRQRSPRRQYAPRVFGTDERESVVLEDCKFHQCVQLNKFDQERVIRFVPPDGEFELMKYHIRDDLRPPFKVTPVVSKVNERSIEYRITLQSLFPTKLSAKDVELYIPAPPYTISAKVNVSCGKCKFVPEENAIIWKIHKFHGLTENTLSAVTIADEQGHYAQVLDQWPRPPISLKFEIMMFSNSGLVVRYFKVVEKDLKYNTFKWVKYISRSGAYEIRY</sequence>
<dbReference type="PANTHER" id="PTHR10529">
    <property type="entry name" value="AP COMPLEX SUBUNIT MU"/>
    <property type="match status" value="1"/>
</dbReference>
<dbReference type="STRING" id="284811.Q759G1"/>
<evidence type="ECO:0000256" key="9">
    <source>
        <dbReference type="PIRNR" id="PIRNR005992"/>
    </source>
</evidence>
<dbReference type="EMBL" id="AE016817">
    <property type="protein sequence ID" value="AAS52235.2"/>
    <property type="molecule type" value="Genomic_DNA"/>
</dbReference>
<dbReference type="InterPro" id="IPR043512">
    <property type="entry name" value="Mu2_C"/>
</dbReference>
<feature type="domain" description="MHD" evidence="10">
    <location>
        <begin position="185"/>
        <end position="454"/>
    </location>
</feature>
<dbReference type="InterPro" id="IPR050431">
    <property type="entry name" value="Adaptor_comp_med_subunit"/>
</dbReference>
<dbReference type="Pfam" id="PF00928">
    <property type="entry name" value="Adap_comp_sub"/>
    <property type="match status" value="1"/>
</dbReference>
<organism evidence="11 12">
    <name type="scientific">Eremothecium gossypii (strain ATCC 10895 / CBS 109.51 / FGSC 9923 / NRRL Y-1056)</name>
    <name type="common">Yeast</name>
    <name type="synonym">Ashbya gossypii</name>
    <dbReference type="NCBI Taxonomy" id="284811"/>
    <lineage>
        <taxon>Eukaryota</taxon>
        <taxon>Fungi</taxon>
        <taxon>Dikarya</taxon>
        <taxon>Ascomycota</taxon>
        <taxon>Saccharomycotina</taxon>
        <taxon>Saccharomycetes</taxon>
        <taxon>Saccharomycetales</taxon>
        <taxon>Saccharomycetaceae</taxon>
        <taxon>Eremothecium</taxon>
    </lineage>
</organism>
<dbReference type="RefSeq" id="NP_984411.2">
    <property type="nucleotide sequence ID" value="NM_209764.2"/>
</dbReference>
<dbReference type="InterPro" id="IPR036168">
    <property type="entry name" value="AP2_Mu_C_sf"/>
</dbReference>
<evidence type="ECO:0000256" key="8">
    <source>
        <dbReference type="ARBA" id="ARBA00037878"/>
    </source>
</evidence>
<dbReference type="HOGENOM" id="CLU_026996_5_2_1"/>
<accession>Q759G1</accession>
<dbReference type="Gene3D" id="2.60.40.1170">
    <property type="entry name" value="Mu homology domain, subdomain B"/>
    <property type="match status" value="2"/>
</dbReference>
<reference evidence="11 12" key="1">
    <citation type="journal article" date="2004" name="Science">
        <title>The Ashbya gossypii genome as a tool for mapping the ancient Saccharomyces cerevisiae genome.</title>
        <authorList>
            <person name="Dietrich F.S."/>
            <person name="Voegeli S."/>
            <person name="Brachat S."/>
            <person name="Lerch A."/>
            <person name="Gates K."/>
            <person name="Steiner S."/>
            <person name="Mohr C."/>
            <person name="Pohlmann R."/>
            <person name="Luedi P."/>
            <person name="Choi S."/>
            <person name="Wing R.A."/>
            <person name="Flavier A."/>
            <person name="Gaffney T.D."/>
            <person name="Philippsen P."/>
        </authorList>
    </citation>
    <scope>NUCLEOTIDE SEQUENCE [LARGE SCALE GENOMIC DNA]</scope>
    <source>
        <strain evidence="12">ATCC 10895 / CBS 109.51 / FGSC 9923 / NRRL Y-1056</strain>
    </source>
</reference>
<dbReference type="Gene3D" id="3.30.450.60">
    <property type="match status" value="1"/>
</dbReference>
<evidence type="ECO:0000256" key="1">
    <source>
        <dbReference type="ARBA" id="ARBA00004156"/>
    </source>
</evidence>
<dbReference type="SUPFAM" id="SSF64356">
    <property type="entry name" value="SNARE-like"/>
    <property type="match status" value="1"/>
</dbReference>
<dbReference type="GO" id="GO:0072583">
    <property type="term" value="P:clathrin-dependent endocytosis"/>
    <property type="evidence" value="ECO:0000318"/>
    <property type="project" value="GO_Central"/>
</dbReference>
<dbReference type="GO" id="GO:0031410">
    <property type="term" value="C:cytoplasmic vesicle"/>
    <property type="evidence" value="ECO:0000318"/>
    <property type="project" value="GO_Central"/>
</dbReference>
<dbReference type="InterPro" id="IPR001392">
    <property type="entry name" value="Clathrin_mu"/>
</dbReference>
<name>Q759G1_EREGS</name>
<evidence type="ECO:0000256" key="3">
    <source>
        <dbReference type="ARBA" id="ARBA00022583"/>
    </source>
</evidence>
<dbReference type="AlphaFoldDB" id="Q759G1"/>
<dbReference type="GO" id="GO:0030122">
    <property type="term" value="C:AP-2 adaptor complex"/>
    <property type="evidence" value="ECO:0000318"/>
    <property type="project" value="GO_Central"/>
</dbReference>
<comment type="similarity">
    <text evidence="9">Belongs to the adaptor complexes medium subunit family.</text>
</comment>
<dbReference type="PIRSF" id="PIRSF005992">
    <property type="entry name" value="Clathrin_mu"/>
    <property type="match status" value="1"/>
</dbReference>
<dbReference type="GeneID" id="4620577"/>
<protein>
    <submittedName>
        <fullName evidence="11">ADR315Wp</fullName>
    </submittedName>
</protein>
<dbReference type="SUPFAM" id="SSF49447">
    <property type="entry name" value="Second domain of Mu2 adaptin subunit (ap50) of ap2 adaptor"/>
    <property type="match status" value="1"/>
</dbReference>
<dbReference type="CDD" id="cd09251">
    <property type="entry name" value="AP-2_Mu2_Cterm"/>
    <property type="match status" value="1"/>
</dbReference>